<proteinExistence type="predicted"/>
<dbReference type="Proteomes" id="UP001500212">
    <property type="component" value="Unassembled WGS sequence"/>
</dbReference>
<dbReference type="EMBL" id="BAABHJ010000022">
    <property type="protein sequence ID" value="GAA4613150.1"/>
    <property type="molecule type" value="Genomic_DNA"/>
</dbReference>
<evidence type="ECO:0000256" key="1">
    <source>
        <dbReference type="SAM" id="MobiDB-lite"/>
    </source>
</evidence>
<protein>
    <recommendedName>
        <fullName evidence="4">HEAT repeat domain-containing protein</fullName>
    </recommendedName>
</protein>
<feature type="compositionally biased region" description="Low complexity" evidence="1">
    <location>
        <begin position="616"/>
        <end position="625"/>
    </location>
</feature>
<evidence type="ECO:0000313" key="2">
    <source>
        <dbReference type="EMBL" id="GAA4613150.1"/>
    </source>
</evidence>
<evidence type="ECO:0008006" key="4">
    <source>
        <dbReference type="Google" id="ProtNLM"/>
    </source>
</evidence>
<accession>A0ABP8TTC7</accession>
<comment type="caution">
    <text evidence="2">The sequence shown here is derived from an EMBL/GenBank/DDBJ whole genome shotgun (WGS) entry which is preliminary data.</text>
</comment>
<evidence type="ECO:0000313" key="3">
    <source>
        <dbReference type="Proteomes" id="UP001500212"/>
    </source>
</evidence>
<feature type="region of interest" description="Disordered" evidence="1">
    <location>
        <begin position="614"/>
        <end position="634"/>
    </location>
</feature>
<sequence length="634" mass="69039">MKPLRAGDPRQERESAIDHAIRIARSIDDHKERENALFGVAMALAEADLDHAEQHLQRIPSVEVRALASLALAGRPSDPERIEELLGHADPFIDQLLEERSDSVEHETFESLVGRLIEVDSRRALAVLGRVERLVVGFHDPGADDLGLRRVLRARALAAEADRLAATAPDRAAELMGQAVEAARMIRPDPDDELQLRDSLLRGTMMEIAKVGYAIDRRHAERLIYLAGASALGVTDEHLRDGELRSTAVGMAEVDPARAERLINKITAASIRASAWEDVLKAAASTGRDHKSLLDAAEESVIPPGRAGSSWDRRRAEPEIGDAERNGGFYYPYYLGYIAKGAARCDPSRAETIASRITDAGARNEAFADMAGEIAEIDPPQARRWLDIAYRTALEAEPRRALPVMGRIAAVGATVCPGTARQAAAYIADNTDDADLGFEEAQRLAKIAEDVVAVDPSLTMRLIELAGTRAQQRVKQRLGNDDLKRIARTLMAVAAAWADSGPERATRITHQVLEVALAAQPADPLLISLLDQVATAYLSISEIAAQKRQSLKRLIRQYHGPSRDHLLYVAVPVFAVSDVRRAEQIAQEIGDDSLRCVALRVLAESIIKQTMGSAEAAPARSLPTTRPRPSPTAP</sequence>
<name>A0ABP8TTC7_9ACTN</name>
<reference evidence="3" key="1">
    <citation type="journal article" date="2019" name="Int. J. Syst. Evol. Microbiol.">
        <title>The Global Catalogue of Microorganisms (GCM) 10K type strain sequencing project: providing services to taxonomists for standard genome sequencing and annotation.</title>
        <authorList>
            <consortium name="The Broad Institute Genomics Platform"/>
            <consortium name="The Broad Institute Genome Sequencing Center for Infectious Disease"/>
            <person name="Wu L."/>
            <person name="Ma J."/>
        </authorList>
    </citation>
    <scope>NUCLEOTIDE SEQUENCE [LARGE SCALE GENOMIC DNA]</scope>
    <source>
        <strain evidence="3">JCM 17938</strain>
    </source>
</reference>
<keyword evidence="3" id="KW-1185">Reference proteome</keyword>
<dbReference type="RefSeq" id="WP_345360982.1">
    <property type="nucleotide sequence ID" value="NZ_BAABHJ010000022.1"/>
</dbReference>
<organism evidence="2 3">
    <name type="scientific">Actinoallomurus liliacearum</name>
    <dbReference type="NCBI Taxonomy" id="1080073"/>
    <lineage>
        <taxon>Bacteria</taxon>
        <taxon>Bacillati</taxon>
        <taxon>Actinomycetota</taxon>
        <taxon>Actinomycetes</taxon>
        <taxon>Streptosporangiales</taxon>
        <taxon>Thermomonosporaceae</taxon>
        <taxon>Actinoallomurus</taxon>
    </lineage>
</organism>
<gene>
    <name evidence="2" type="ORF">GCM10023195_56770</name>
</gene>